<name>D5QDF9_NOVHA</name>
<dbReference type="AlphaFoldDB" id="D5QDF9"/>
<evidence type="ECO:0000313" key="1">
    <source>
        <dbReference type="EMBL" id="EFG84918.1"/>
    </source>
</evidence>
<evidence type="ECO:0000313" key="2">
    <source>
        <dbReference type="Proteomes" id="UP000006468"/>
    </source>
</evidence>
<proteinExistence type="predicted"/>
<dbReference type="Proteomes" id="UP000006468">
    <property type="component" value="Chromosome"/>
</dbReference>
<gene>
    <name evidence="1" type="ORF">GXY_05848</name>
</gene>
<accession>D5QDF9</accession>
<sequence length="59" mass="6667">MGVSDGMKGPPGKRCVNTEKFSVSGKAFSQRRLKTWPFEIIGDNPTKIINFSWAFRLSF</sequence>
<dbReference type="EMBL" id="ADTV01000017">
    <property type="protein sequence ID" value="EFG84918.1"/>
    <property type="molecule type" value="Genomic_DNA"/>
</dbReference>
<comment type="caution">
    <text evidence="1">The sequence shown here is derived from an EMBL/GenBank/DDBJ whole genome shotgun (WGS) entry which is preliminary data.</text>
</comment>
<dbReference type="HOGENOM" id="CLU_2954509_0_0_5"/>
<protein>
    <submittedName>
        <fullName evidence="1">Uncharacterized protein</fullName>
    </submittedName>
</protein>
<reference evidence="1 2" key="1">
    <citation type="journal article" date="2010" name="J. Bacteriol.">
        <title>Genome sequence of a cellulose-producing bacterium, Gluconacetobacter hansenii ATCC 23769.</title>
        <authorList>
            <person name="Iyer P.R."/>
            <person name="Geib S.M."/>
            <person name="Catchmark J."/>
            <person name="Kao T.H."/>
            <person name="Tien M."/>
        </authorList>
    </citation>
    <scope>NUCLEOTIDE SEQUENCE [LARGE SCALE GENOMIC DNA]</scope>
    <source>
        <strain evidence="1 2">ATCC 23769</strain>
    </source>
</reference>
<organism evidence="1 2">
    <name type="scientific">Novacetimonas hansenii ATCC 23769</name>
    <dbReference type="NCBI Taxonomy" id="714995"/>
    <lineage>
        <taxon>Bacteria</taxon>
        <taxon>Pseudomonadati</taxon>
        <taxon>Pseudomonadota</taxon>
        <taxon>Alphaproteobacteria</taxon>
        <taxon>Acetobacterales</taxon>
        <taxon>Acetobacteraceae</taxon>
        <taxon>Novacetimonas</taxon>
    </lineage>
</organism>